<protein>
    <submittedName>
        <fullName evidence="1">Glycosyl transferase</fullName>
    </submittedName>
</protein>
<dbReference type="InterPro" id="IPR029044">
    <property type="entry name" value="Nucleotide-diphossugar_trans"/>
</dbReference>
<dbReference type="OrthoDB" id="186344at2"/>
<dbReference type="RefSeq" id="WP_106303171.1">
    <property type="nucleotide sequence ID" value="NZ_PVWO01000086.1"/>
</dbReference>
<accession>A0A2T1GHN3</accession>
<evidence type="ECO:0000313" key="2">
    <source>
        <dbReference type="Proteomes" id="UP000238937"/>
    </source>
</evidence>
<dbReference type="AlphaFoldDB" id="A0A2T1GHN3"/>
<name>A0A2T1GHN3_9CYAN</name>
<organism evidence="1 2">
    <name type="scientific">Chamaesiphon polymorphus CCALA 037</name>
    <dbReference type="NCBI Taxonomy" id="2107692"/>
    <lineage>
        <taxon>Bacteria</taxon>
        <taxon>Bacillati</taxon>
        <taxon>Cyanobacteriota</taxon>
        <taxon>Cyanophyceae</taxon>
        <taxon>Gomontiellales</taxon>
        <taxon>Chamaesiphonaceae</taxon>
        <taxon>Chamaesiphon</taxon>
    </lineage>
</organism>
<keyword evidence="2" id="KW-1185">Reference proteome</keyword>
<gene>
    <name evidence="1" type="ORF">C7B77_09175</name>
</gene>
<dbReference type="Gene3D" id="3.90.550.10">
    <property type="entry name" value="Spore Coat Polysaccharide Biosynthesis Protein SpsA, Chain A"/>
    <property type="match status" value="1"/>
</dbReference>
<reference evidence="1 2" key="1">
    <citation type="submission" date="2018-03" db="EMBL/GenBank/DDBJ databases">
        <title>The ancient ancestry and fast evolution of plastids.</title>
        <authorList>
            <person name="Moore K.R."/>
            <person name="Magnabosco C."/>
            <person name="Momper L."/>
            <person name="Gold D.A."/>
            <person name="Bosak T."/>
            <person name="Fournier G.P."/>
        </authorList>
    </citation>
    <scope>NUCLEOTIDE SEQUENCE [LARGE SCALE GENOMIC DNA]</scope>
    <source>
        <strain evidence="1 2">CCALA 037</strain>
    </source>
</reference>
<comment type="caution">
    <text evidence="1">The sequence shown here is derived from an EMBL/GenBank/DDBJ whole genome shotgun (WGS) entry which is preliminary data.</text>
</comment>
<proteinExistence type="predicted"/>
<keyword evidence="1" id="KW-0808">Transferase</keyword>
<dbReference type="GO" id="GO:0016740">
    <property type="term" value="F:transferase activity"/>
    <property type="evidence" value="ECO:0007669"/>
    <property type="project" value="UniProtKB-KW"/>
</dbReference>
<sequence>MASIHLFTSITANYIPKARVLAKSLKKFHPDYQFHIVLSDRVPSWLDLDNEPFDTVITIEELSIPNLKSWIFKHTLVEMCTGVKGFAFQEIVRRYQPDYVFFFDPDIVILSPIDSLIDKLNKNSILLTPHQTEPEQLDRAIVDNEICSLKHGVFNLGFLGIRPTPGSEGLKFIDWWAARLQNYCYDDKLNGLFTDQRWVDLAPAFFSDLCITREPIYNVATWNLTHRVATGSIEKGIQINGQPICFYHFSGFDSGDQEVMLKQYGKQSPVLFELRDWYIEQCQLAEQEKLGQIDCAYRCFDNGEVITKLQRIVYRSRVDLQQAFPDPFATTDVDKSYLAWCQHTGTSDAIEFSAESPEAMRSELVRLQTELSSIKSSRSWRFVRKLLGKSV</sequence>
<dbReference type="EMBL" id="PVWO01000086">
    <property type="protein sequence ID" value="PSB57219.1"/>
    <property type="molecule type" value="Genomic_DNA"/>
</dbReference>
<dbReference type="SUPFAM" id="SSF53448">
    <property type="entry name" value="Nucleotide-diphospho-sugar transferases"/>
    <property type="match status" value="1"/>
</dbReference>
<evidence type="ECO:0000313" key="1">
    <source>
        <dbReference type="EMBL" id="PSB57219.1"/>
    </source>
</evidence>
<dbReference type="Proteomes" id="UP000238937">
    <property type="component" value="Unassembled WGS sequence"/>
</dbReference>